<sequence>MASQAQVIHQKFDSFLSQVRVRREIGVLDNELSKYPSLNRFDRHLPVPKSYIAVGLFVVFTILIFFNICAGFLTNFIGFVIPAYFSMAALETPQPQDDVQWLTYWVVFGFFTFIESFVNVILYWFPFYYTFKTLAIVWLVLPQTRGAKLVYHKLMRPVFLSLAGGGPKGPPTMATSASSGLHTQ</sequence>
<dbReference type="PANTHER" id="PTHR12300">
    <property type="entry name" value="HVA22-LIKE PROTEINS"/>
    <property type="match status" value="1"/>
</dbReference>
<evidence type="ECO:0000256" key="5">
    <source>
        <dbReference type="ARBA" id="ARBA00023136"/>
    </source>
</evidence>
<evidence type="ECO:0000256" key="6">
    <source>
        <dbReference type="RuleBase" id="RU362006"/>
    </source>
</evidence>
<dbReference type="Proteomes" id="UP000232875">
    <property type="component" value="Unassembled WGS sequence"/>
</dbReference>
<evidence type="ECO:0000256" key="1">
    <source>
        <dbReference type="ARBA" id="ARBA00004141"/>
    </source>
</evidence>
<keyword evidence="5 6" id="KW-0472">Membrane</keyword>
<dbReference type="STRING" id="2020962.A0A2N1JCU3"/>
<dbReference type="Pfam" id="PF03134">
    <property type="entry name" value="TB2_DP1_HVA22"/>
    <property type="match status" value="1"/>
</dbReference>
<comment type="similarity">
    <text evidence="2 6">Belongs to the DP1 family.</text>
</comment>
<reference evidence="7 8" key="1">
    <citation type="submission" date="2017-10" db="EMBL/GenBank/DDBJ databases">
        <title>A novel species of cold-tolerant Malassezia isolated from bats.</title>
        <authorList>
            <person name="Lorch J.M."/>
            <person name="Palmer J.M."/>
            <person name="Vanderwolf K.J."/>
            <person name="Schmidt K.Z."/>
            <person name="Verant M.L."/>
            <person name="Weller T.J."/>
            <person name="Blehert D.S."/>
        </authorList>
    </citation>
    <scope>NUCLEOTIDE SEQUENCE [LARGE SCALE GENOMIC DNA]</scope>
    <source>
        <strain evidence="7 8">NWHC:44797-103</strain>
    </source>
</reference>
<dbReference type="EMBL" id="KZ454989">
    <property type="protein sequence ID" value="PKI84347.1"/>
    <property type="molecule type" value="Genomic_DNA"/>
</dbReference>
<comment type="subcellular location">
    <subcellularLocation>
        <location evidence="1 6">Membrane</location>
        <topology evidence="1 6">Multi-pass membrane protein</topology>
    </subcellularLocation>
</comment>
<keyword evidence="8" id="KW-1185">Reference proteome</keyword>
<dbReference type="AlphaFoldDB" id="A0A2N1JCU3"/>
<protein>
    <recommendedName>
        <fullName evidence="6">Protein YOP1</fullName>
    </recommendedName>
</protein>
<feature type="transmembrane region" description="Helical" evidence="6">
    <location>
        <begin position="50"/>
        <end position="81"/>
    </location>
</feature>
<name>A0A2N1JCU3_9BASI</name>
<feature type="transmembrane region" description="Helical" evidence="6">
    <location>
        <begin position="101"/>
        <end position="125"/>
    </location>
</feature>
<dbReference type="PANTHER" id="PTHR12300:SF161">
    <property type="entry name" value="RECEPTOR EXPRESSION-ENHANCING PROTEIN"/>
    <property type="match status" value="1"/>
</dbReference>
<keyword evidence="4 6" id="KW-1133">Transmembrane helix</keyword>
<comment type="caution">
    <text evidence="6">Lacks conserved residue(s) required for the propagation of feature annotation.</text>
</comment>
<gene>
    <name evidence="7" type="primary">YOP1</name>
    <name evidence="7" type="ORF">MVES_001502</name>
</gene>
<organism evidence="7 8">
    <name type="scientific">Malassezia vespertilionis</name>
    <dbReference type="NCBI Taxonomy" id="2020962"/>
    <lineage>
        <taxon>Eukaryota</taxon>
        <taxon>Fungi</taxon>
        <taxon>Dikarya</taxon>
        <taxon>Basidiomycota</taxon>
        <taxon>Ustilaginomycotina</taxon>
        <taxon>Malasseziomycetes</taxon>
        <taxon>Malasseziales</taxon>
        <taxon>Malasseziaceae</taxon>
        <taxon>Malassezia</taxon>
    </lineage>
</organism>
<evidence type="ECO:0000256" key="2">
    <source>
        <dbReference type="ARBA" id="ARBA00008573"/>
    </source>
</evidence>
<evidence type="ECO:0000313" key="8">
    <source>
        <dbReference type="Proteomes" id="UP000232875"/>
    </source>
</evidence>
<keyword evidence="3 6" id="KW-0812">Transmembrane</keyword>
<evidence type="ECO:0000313" key="7">
    <source>
        <dbReference type="EMBL" id="PKI84347.1"/>
    </source>
</evidence>
<evidence type="ECO:0000256" key="3">
    <source>
        <dbReference type="ARBA" id="ARBA00022692"/>
    </source>
</evidence>
<evidence type="ECO:0000256" key="4">
    <source>
        <dbReference type="ARBA" id="ARBA00022989"/>
    </source>
</evidence>
<dbReference type="InterPro" id="IPR004345">
    <property type="entry name" value="TB2_DP1_HVA22"/>
</dbReference>
<accession>A0A2N1JCU3</accession>
<dbReference type="GO" id="GO:0016020">
    <property type="term" value="C:membrane"/>
    <property type="evidence" value="ECO:0007669"/>
    <property type="project" value="UniProtKB-SubCell"/>
</dbReference>
<proteinExistence type="inferred from homology"/>
<dbReference type="OrthoDB" id="10009287at2759"/>